<name>A0AAI9BY07_STEMA</name>
<comment type="caution">
    <text evidence="2">The sequence shown here is derived from an EMBL/GenBank/DDBJ whole genome shotgun (WGS) entry which is preliminary data.</text>
</comment>
<sequence>MSVFEIDEQGGKALNQRVADNPLDLSKVTPGMFSGFFPAAGKGAMQAFSTSFTAAAMSVSPAVGARDDYLSSFQSPDSLKLARSIGLKGDTTVPEMTGQEWYFQNVVDDVGKNAYDYWTPDPAQTGTAGRIVNGLMQSITPLVLAGGNPSLLALNEGVGTPARLVNDGVDAKTATGVGIVSSVAAVAGVKLPPALGSTLAQRVASGAGLNLALGAGASAIQYEALKAGGYKQQAQAYDPLNVESRVLDLVTGAAFGGIAHLQAPSVTSAQRDAVLTAANAEHLQVNTAPGIPANDLSSVAHQNAMASAISSVLRGEPVDVAGMIDVAEFLPVRRTGIPADSAANYDMGPARYEAYRRALESGGDPNAKNGASSATGIDQFTAGTWRRIVAQAKPDWATGLNDNQLLAARRDPAKSGEMARALDEQNTAALEAGGVDATAHNLYAAHHFGAERGLEFARAADDTPMSRILSKAQMDANPYLKGKTKGDAIANWDERARRAGIDVPETVRMVRPEMATGLAAEDAPMAPTTPAEAAQIVDQRLSTLDDLAQRGRLSPEELAAYREEDAALVEVIRRQEQLQRNNVLPADPRERITAEDFDALTARRVEIRQAIERSNNAKGYETVAQQLRSRLERIDADSDLVAFADRISGRDQLVRGARPALPETGATPPMETARRPRAGSQPAPPGPDWMTPGALDVGAAGSRAGLAQADAPAIPAPRDAPTAAARPQQPAGSQDSADVAQQAAVEAVAANPDLQITLEDGTVVTAADALARADADIAQAEIDSRGFAAAVACSLRFA</sequence>
<gene>
    <name evidence="2" type="ORF">QEG23_000264</name>
</gene>
<dbReference type="Proteomes" id="UP001218208">
    <property type="component" value="Unassembled WGS sequence"/>
</dbReference>
<evidence type="ECO:0000313" key="3">
    <source>
        <dbReference type="Proteomes" id="UP001218208"/>
    </source>
</evidence>
<feature type="region of interest" description="Disordered" evidence="1">
    <location>
        <begin position="713"/>
        <end position="740"/>
    </location>
</feature>
<dbReference type="AlphaFoldDB" id="A0AAI9BY07"/>
<reference evidence="2" key="1">
    <citation type="submission" date="2022-07" db="EMBL/GenBank/DDBJ databases">
        <authorList>
            <consortium name="DAFM: The Division of Animal and Food Microbiology"/>
        </authorList>
    </citation>
    <scope>NUCLEOTIDE SEQUENCE</scope>
    <source>
        <strain evidence="2">19MO01SH01-2</strain>
    </source>
</reference>
<dbReference type="EMBL" id="ABLOJW010000001">
    <property type="protein sequence ID" value="EKT4090794.1"/>
    <property type="molecule type" value="Genomic_DNA"/>
</dbReference>
<organism evidence="2 3">
    <name type="scientific">Stenotrophomonas maltophilia</name>
    <name type="common">Pseudomonas maltophilia</name>
    <name type="synonym">Xanthomonas maltophilia</name>
    <dbReference type="NCBI Taxonomy" id="40324"/>
    <lineage>
        <taxon>Bacteria</taxon>
        <taxon>Pseudomonadati</taxon>
        <taxon>Pseudomonadota</taxon>
        <taxon>Gammaproteobacteria</taxon>
        <taxon>Lysobacterales</taxon>
        <taxon>Lysobacteraceae</taxon>
        <taxon>Stenotrophomonas</taxon>
        <taxon>Stenotrophomonas maltophilia group</taxon>
    </lineage>
</organism>
<proteinExistence type="predicted"/>
<evidence type="ECO:0000313" key="2">
    <source>
        <dbReference type="EMBL" id="EKT4090794.1"/>
    </source>
</evidence>
<accession>A0AAI9BY07</accession>
<evidence type="ECO:0000256" key="1">
    <source>
        <dbReference type="SAM" id="MobiDB-lite"/>
    </source>
</evidence>
<feature type="region of interest" description="Disordered" evidence="1">
    <location>
        <begin position="654"/>
        <end position="697"/>
    </location>
</feature>
<dbReference type="Gene3D" id="1.10.530.10">
    <property type="match status" value="1"/>
</dbReference>
<protein>
    <submittedName>
        <fullName evidence="2">Uncharacterized protein</fullName>
    </submittedName>
</protein>